<dbReference type="RefSeq" id="WP_225564463.1">
    <property type="nucleotide sequence ID" value="NZ_JAIXCQ010000002.1"/>
</dbReference>
<dbReference type="InterPro" id="IPR043147">
    <property type="entry name" value="Penicillin_amidase_A-knob"/>
</dbReference>
<sequence>MTPGTGARAADGVPGGATGSRFELFRDAWGVPHVRGVTELDVSFGQGYAAGLDRGWQVLVARWQVEGRFAARFGAAGLAWDRFAVRVRLRDTVLRVWDALPPAERRWVAAHAAGVRAGLASGGSDAPEIDRLRGALGGAPLPDDDAWPEWMPVGVFLLNHVLFSGFAHLLWREHALRTLGDDARALGLLGADGGPSSGSNAWALHGSRTASGLPLLAGDPHRLLELPGVYQQVRLACTGPDGAFDVLGLAFPGVPGVPHFGQTSGRAGSAAWGITNALAHHVELFTEDLPGQVTASGADLVPVRGGEPVPVVWTETPRGPVVTDRHSVRWPVRVRADAGVAAWRRLQHAVTADDVAAAFAGWVDPVHRVLAADSGGSVVSLTAGLVPDVARADRERPRPAPAVAPPWRPPAAVVQVADVAVDANERPRDPAADLGYAYAEHRADRIRALLAQASGGTAGGATPRAQERILGDTQDAGAAALVGWLDAEAEPDDAPDDEAGRLADRLRAWAAAGARMDAESTDAAVFARWRHALVRRMAAHPALAPLHADPALPAIFAPWLDVTARVSDVLPRLLAAADGRVVGGHRLDARAEAAAAFAEVVASLRRETGDRTGDGPDGEGDPFSGAAATWGDLHRLHPLHALGELAGADAQGVVVPDVPAVALGGAGDTVRCTGGVPGVTFLASRGSVARWVWDLGDRRRSRWGVPFGASGDPGSPHFADQHELWAQARTTAIETDWARLRPEHPQEDR</sequence>
<evidence type="ECO:0000313" key="4">
    <source>
        <dbReference type="EMBL" id="MCA5892706.1"/>
    </source>
</evidence>
<reference evidence="4 5" key="1">
    <citation type="submission" date="2021-09" db="EMBL/GenBank/DDBJ databases">
        <title>Isoptericola luteus sp. nov., a novel bacterium isolated from Harbin, the capital city of Heilongjiang province.</title>
        <authorList>
            <person name="Li J."/>
        </authorList>
    </citation>
    <scope>NUCLEOTIDE SEQUENCE [LARGE SCALE GENOMIC DNA]</scope>
    <source>
        <strain evidence="4 5">NEAU-Y5</strain>
    </source>
</reference>
<dbReference type="SUPFAM" id="SSF56235">
    <property type="entry name" value="N-terminal nucleophile aminohydrolases (Ntn hydrolases)"/>
    <property type="match status" value="1"/>
</dbReference>
<evidence type="ECO:0000313" key="5">
    <source>
        <dbReference type="Proteomes" id="UP001319870"/>
    </source>
</evidence>
<dbReference type="EMBL" id="JAIXCQ010000002">
    <property type="protein sequence ID" value="MCA5892706.1"/>
    <property type="molecule type" value="Genomic_DNA"/>
</dbReference>
<evidence type="ECO:0000256" key="3">
    <source>
        <dbReference type="ARBA" id="ARBA00023145"/>
    </source>
</evidence>
<evidence type="ECO:0000256" key="2">
    <source>
        <dbReference type="ARBA" id="ARBA00022801"/>
    </source>
</evidence>
<protein>
    <submittedName>
        <fullName evidence="4">Penicillin acylase family protein</fullName>
    </submittedName>
</protein>
<dbReference type="InterPro" id="IPR043146">
    <property type="entry name" value="Penicillin_amidase_N_B-knob"/>
</dbReference>
<proteinExistence type="inferred from homology"/>
<dbReference type="PANTHER" id="PTHR34218">
    <property type="entry name" value="PEPTIDASE S45 PENICILLIN AMIDASE"/>
    <property type="match status" value="1"/>
</dbReference>
<comment type="caution">
    <text evidence="4">The sequence shown here is derived from an EMBL/GenBank/DDBJ whole genome shotgun (WGS) entry which is preliminary data.</text>
</comment>
<dbReference type="PIRSF" id="PIRSF001227">
    <property type="entry name" value="Pen_acylase"/>
    <property type="match status" value="1"/>
</dbReference>
<dbReference type="InterPro" id="IPR023343">
    <property type="entry name" value="Penicillin_amidase_dom1"/>
</dbReference>
<dbReference type="InterPro" id="IPR014395">
    <property type="entry name" value="Pen/GL7ACA/AHL_acylase"/>
</dbReference>
<gene>
    <name evidence="4" type="ORF">LEP48_04965</name>
</gene>
<dbReference type="InterPro" id="IPR029055">
    <property type="entry name" value="Ntn_hydrolases_N"/>
</dbReference>
<keyword evidence="2" id="KW-0378">Hydrolase</keyword>
<dbReference type="Gene3D" id="1.10.439.10">
    <property type="entry name" value="Penicillin Amidohydrolase, domain 1"/>
    <property type="match status" value="1"/>
</dbReference>
<dbReference type="Gene3D" id="2.30.120.10">
    <property type="match status" value="1"/>
</dbReference>
<organism evidence="4 5">
    <name type="scientific">Isoptericola luteus</name>
    <dbReference type="NCBI Taxonomy" id="2879484"/>
    <lineage>
        <taxon>Bacteria</taxon>
        <taxon>Bacillati</taxon>
        <taxon>Actinomycetota</taxon>
        <taxon>Actinomycetes</taxon>
        <taxon>Micrococcales</taxon>
        <taxon>Promicromonosporaceae</taxon>
        <taxon>Isoptericola</taxon>
    </lineage>
</organism>
<dbReference type="PANTHER" id="PTHR34218:SF4">
    <property type="entry name" value="ACYL-HOMOSERINE LACTONE ACYLASE QUIP"/>
    <property type="match status" value="1"/>
</dbReference>
<evidence type="ECO:0000256" key="1">
    <source>
        <dbReference type="ARBA" id="ARBA00006586"/>
    </source>
</evidence>
<keyword evidence="5" id="KW-1185">Reference proteome</keyword>
<accession>A0ABS7ZCD2</accession>
<dbReference type="InterPro" id="IPR002692">
    <property type="entry name" value="S45"/>
</dbReference>
<name>A0ABS7ZCD2_9MICO</name>
<keyword evidence="3" id="KW-0865">Zymogen</keyword>
<comment type="similarity">
    <text evidence="1">Belongs to the peptidase S45 family.</text>
</comment>
<dbReference type="Gene3D" id="3.60.20.10">
    <property type="entry name" value="Glutamine Phosphoribosylpyrophosphate, subunit 1, domain 1"/>
    <property type="match status" value="1"/>
</dbReference>
<dbReference type="Gene3D" id="1.10.1400.10">
    <property type="match status" value="1"/>
</dbReference>
<dbReference type="Pfam" id="PF01804">
    <property type="entry name" value="Penicil_amidase"/>
    <property type="match status" value="1"/>
</dbReference>
<dbReference type="Proteomes" id="UP001319870">
    <property type="component" value="Unassembled WGS sequence"/>
</dbReference>